<gene>
    <name evidence="6" type="primary">hflX</name>
    <name evidence="10" type="ORF">EDD57_11357</name>
</gene>
<evidence type="ECO:0000259" key="9">
    <source>
        <dbReference type="PROSITE" id="PS51705"/>
    </source>
</evidence>
<dbReference type="NCBIfam" id="TIGR00231">
    <property type="entry name" value="small_GTP"/>
    <property type="match status" value="1"/>
</dbReference>
<dbReference type="Proteomes" id="UP000294746">
    <property type="component" value="Unassembled WGS sequence"/>
</dbReference>
<dbReference type="PIRSF" id="PIRSF006809">
    <property type="entry name" value="GTP-binding_hflX_prd"/>
    <property type="match status" value="1"/>
</dbReference>
<feature type="binding site" evidence="8">
    <location>
        <position position="229"/>
    </location>
    <ligand>
        <name>Mg(2+)</name>
        <dbReference type="ChEBI" id="CHEBI:18420"/>
    </ligand>
</feature>
<accession>A0A4R2SDG3</accession>
<comment type="cofactor">
    <cofactor evidence="8">
        <name>Mg(2+)</name>
        <dbReference type="ChEBI" id="CHEBI:18420"/>
    </cofactor>
</comment>
<dbReference type="AlphaFoldDB" id="A0A4R2SDG3"/>
<feature type="binding site" evidence="7">
    <location>
        <begin position="227"/>
        <end position="231"/>
    </location>
    <ligand>
        <name>GTP</name>
        <dbReference type="ChEBI" id="CHEBI:37565"/>
    </ligand>
</feature>
<dbReference type="Gene3D" id="3.40.50.11060">
    <property type="entry name" value="GTPase HflX, N-terminal domain"/>
    <property type="match status" value="1"/>
</dbReference>
<name>A0A4R2SDG3_9BACL</name>
<dbReference type="Pfam" id="PF01926">
    <property type="entry name" value="MMR_HSR1"/>
    <property type="match status" value="1"/>
</dbReference>
<evidence type="ECO:0000256" key="4">
    <source>
        <dbReference type="ARBA" id="ARBA00022842"/>
    </source>
</evidence>
<dbReference type="InterPro" id="IPR042108">
    <property type="entry name" value="GTPase_HflX_N_sf"/>
</dbReference>
<proteinExistence type="inferred from homology"/>
<evidence type="ECO:0000256" key="7">
    <source>
        <dbReference type="PIRSR" id="PIRSR006809-1"/>
    </source>
</evidence>
<comment type="function">
    <text evidence="6">GTPase that associates with the 50S ribosomal subunit and may have a role during protein synthesis or ribosome biogenesis.</text>
</comment>
<keyword evidence="3 6" id="KW-0547">Nucleotide-binding</keyword>
<dbReference type="HAMAP" id="MF_00900">
    <property type="entry name" value="GTPase_HflX"/>
    <property type="match status" value="1"/>
</dbReference>
<dbReference type="EMBL" id="SLXV01000013">
    <property type="protein sequence ID" value="TCP69135.1"/>
    <property type="molecule type" value="Genomic_DNA"/>
</dbReference>
<dbReference type="PRINTS" id="PR00326">
    <property type="entry name" value="GTP1OBG"/>
</dbReference>
<dbReference type="FunFam" id="3.40.50.11060:FF:000001">
    <property type="entry name" value="GTPase HflX"/>
    <property type="match status" value="1"/>
</dbReference>
<dbReference type="InterPro" id="IPR016496">
    <property type="entry name" value="GTPase_HflX"/>
</dbReference>
<evidence type="ECO:0000313" key="11">
    <source>
        <dbReference type="Proteomes" id="UP000294746"/>
    </source>
</evidence>
<dbReference type="Gene3D" id="6.10.250.2860">
    <property type="match status" value="1"/>
</dbReference>
<dbReference type="InterPro" id="IPR030394">
    <property type="entry name" value="G_HFLX_dom"/>
</dbReference>
<keyword evidence="2 8" id="KW-0479">Metal-binding</keyword>
<dbReference type="InterPro" id="IPR032305">
    <property type="entry name" value="GTP-bd_M"/>
</dbReference>
<dbReference type="GO" id="GO:0005525">
    <property type="term" value="F:GTP binding"/>
    <property type="evidence" value="ECO:0007669"/>
    <property type="project" value="UniProtKB-UniRule"/>
</dbReference>
<reference evidence="10 11" key="1">
    <citation type="submission" date="2019-03" db="EMBL/GenBank/DDBJ databases">
        <title>Genomic Encyclopedia of Type Strains, Phase IV (KMG-IV): sequencing the most valuable type-strain genomes for metagenomic binning, comparative biology and taxonomic classification.</title>
        <authorList>
            <person name="Goeker M."/>
        </authorList>
    </citation>
    <scope>NUCLEOTIDE SEQUENCE [LARGE SCALE GENOMIC DNA]</scope>
    <source>
        <strain evidence="10 11">DSM 46831</strain>
    </source>
</reference>
<comment type="subcellular location">
    <subcellularLocation>
        <location evidence="6">Cytoplasm</location>
    </subcellularLocation>
    <text evidence="6">May associate with membranes.</text>
</comment>
<keyword evidence="1 6" id="KW-0963">Cytoplasm</keyword>
<evidence type="ECO:0000256" key="2">
    <source>
        <dbReference type="ARBA" id="ARBA00022723"/>
    </source>
</evidence>
<comment type="subunit">
    <text evidence="6">Monomer. Associates with the 50S ribosomal subunit.</text>
</comment>
<protein>
    <recommendedName>
        <fullName evidence="6">GTPase HflX</fullName>
    </recommendedName>
    <alternativeName>
        <fullName evidence="6">GTP-binding protein HflX</fullName>
    </alternativeName>
</protein>
<dbReference type="PANTHER" id="PTHR10229:SF0">
    <property type="entry name" value="GTP-BINDING PROTEIN 6-RELATED"/>
    <property type="match status" value="1"/>
</dbReference>
<feature type="binding site" evidence="7">
    <location>
        <begin position="202"/>
        <end position="209"/>
    </location>
    <ligand>
        <name>GTP</name>
        <dbReference type="ChEBI" id="CHEBI:37565"/>
    </ligand>
</feature>
<evidence type="ECO:0000256" key="1">
    <source>
        <dbReference type="ARBA" id="ARBA00022490"/>
    </source>
</evidence>
<keyword evidence="11" id="KW-1185">Reference proteome</keyword>
<evidence type="ECO:0000256" key="6">
    <source>
        <dbReference type="HAMAP-Rule" id="MF_00900"/>
    </source>
</evidence>
<dbReference type="GO" id="GO:0005737">
    <property type="term" value="C:cytoplasm"/>
    <property type="evidence" value="ECO:0007669"/>
    <property type="project" value="UniProtKB-SubCell"/>
</dbReference>
<feature type="binding site" evidence="7">
    <location>
        <begin position="315"/>
        <end position="318"/>
    </location>
    <ligand>
        <name>GTP</name>
        <dbReference type="ChEBI" id="CHEBI:37565"/>
    </ligand>
</feature>
<dbReference type="Pfam" id="PF16360">
    <property type="entry name" value="GTP-bdg_M"/>
    <property type="match status" value="1"/>
</dbReference>
<dbReference type="PANTHER" id="PTHR10229">
    <property type="entry name" value="GTP-BINDING PROTEIN HFLX"/>
    <property type="match status" value="1"/>
</dbReference>
<keyword evidence="4 8" id="KW-0460">Magnesium</keyword>
<comment type="caution">
    <text evidence="10">The sequence shown here is derived from an EMBL/GenBank/DDBJ whole genome shotgun (WGS) entry which is preliminary data.</text>
</comment>
<evidence type="ECO:0000256" key="8">
    <source>
        <dbReference type="PIRSR" id="PIRSR006809-2"/>
    </source>
</evidence>
<comment type="similarity">
    <text evidence="6">Belongs to the TRAFAC class OBG-HflX-like GTPase superfamily. HflX GTPase family.</text>
</comment>
<dbReference type="Pfam" id="PF13167">
    <property type="entry name" value="GTP-bdg_N"/>
    <property type="match status" value="1"/>
</dbReference>
<evidence type="ECO:0000256" key="3">
    <source>
        <dbReference type="ARBA" id="ARBA00022741"/>
    </source>
</evidence>
<dbReference type="Gene3D" id="3.40.50.300">
    <property type="entry name" value="P-loop containing nucleotide triphosphate hydrolases"/>
    <property type="match status" value="1"/>
</dbReference>
<evidence type="ECO:0000313" key="10">
    <source>
        <dbReference type="EMBL" id="TCP69135.1"/>
    </source>
</evidence>
<organism evidence="10 11">
    <name type="scientific">Baia soyae</name>
    <dbReference type="NCBI Taxonomy" id="1544746"/>
    <lineage>
        <taxon>Bacteria</taxon>
        <taxon>Bacillati</taxon>
        <taxon>Bacillota</taxon>
        <taxon>Bacilli</taxon>
        <taxon>Bacillales</taxon>
        <taxon>Thermoactinomycetaceae</taxon>
        <taxon>Baia</taxon>
    </lineage>
</organism>
<dbReference type="NCBIfam" id="TIGR03156">
    <property type="entry name" value="GTP_HflX"/>
    <property type="match status" value="1"/>
</dbReference>
<feature type="binding site" evidence="8">
    <location>
        <position position="209"/>
    </location>
    <ligand>
        <name>Mg(2+)</name>
        <dbReference type="ChEBI" id="CHEBI:18420"/>
    </ligand>
</feature>
<dbReference type="CDD" id="cd01878">
    <property type="entry name" value="HflX"/>
    <property type="match status" value="1"/>
</dbReference>
<keyword evidence="5 6" id="KW-0342">GTP-binding</keyword>
<dbReference type="GO" id="GO:0043022">
    <property type="term" value="F:ribosome binding"/>
    <property type="evidence" value="ECO:0007669"/>
    <property type="project" value="TreeGrafter"/>
</dbReference>
<dbReference type="RefSeq" id="WP_131848577.1">
    <property type="nucleotide sequence ID" value="NZ_SLXV01000013.1"/>
</dbReference>
<dbReference type="GO" id="GO:0046872">
    <property type="term" value="F:metal ion binding"/>
    <property type="evidence" value="ECO:0007669"/>
    <property type="project" value="UniProtKB-KW"/>
</dbReference>
<dbReference type="InterPro" id="IPR027417">
    <property type="entry name" value="P-loop_NTPase"/>
</dbReference>
<dbReference type="FunFam" id="3.40.50.300:FF:000173">
    <property type="entry name" value="GTPase HflX"/>
    <property type="match status" value="1"/>
</dbReference>
<dbReference type="InterPro" id="IPR006073">
    <property type="entry name" value="GTP-bd"/>
</dbReference>
<dbReference type="SUPFAM" id="SSF52540">
    <property type="entry name" value="P-loop containing nucleoside triphosphate hydrolases"/>
    <property type="match status" value="1"/>
</dbReference>
<dbReference type="InterPro" id="IPR025121">
    <property type="entry name" value="GTPase_HflX_N"/>
</dbReference>
<sequence>MVERERAILVSCGSKLHEWELRSSLEELAGLADTAHAEVLEQVIQFRDRKDRAWLVGKGKAEEIAQLVEDLEADLVIFDQELIPSQIKHLEELIDAKVIDRTQLILDIFAGRAQTKEGRLQVELAQLQYMLPRLVGKRKELSRLGGGIGTRGPGEKKLETDRRHIRRQIDILKHDLEEVRKHRQLHQARRKKQAVTQVSLVGYTNAGKSTLLNQLTESEVLAEDKLFATLDPTSRKLDLSNGQEVLLTDTVGFIRNLPHQLVASFRSTLEQVTEADLLLHVVDASHPESSEQMKVVEEVLEELGAAHIPTLIVFNKVDQMVERSIQEESEEREGNRIMISAFQQSDLERLKAKIEEALYQHDFKGTVSFSVEKGDWISALYRHAEILHSETEDLEISFQYRLPRNKLNSLPRDLQEKMQLRNK</sequence>
<dbReference type="PROSITE" id="PS51705">
    <property type="entry name" value="G_HFLX"/>
    <property type="match status" value="1"/>
</dbReference>
<evidence type="ECO:0000256" key="5">
    <source>
        <dbReference type="ARBA" id="ARBA00023134"/>
    </source>
</evidence>
<dbReference type="GO" id="GO:0003924">
    <property type="term" value="F:GTPase activity"/>
    <property type="evidence" value="ECO:0007669"/>
    <property type="project" value="UniProtKB-UniRule"/>
</dbReference>
<feature type="binding site" evidence="7">
    <location>
        <begin position="249"/>
        <end position="252"/>
    </location>
    <ligand>
        <name>GTP</name>
        <dbReference type="ChEBI" id="CHEBI:37565"/>
    </ligand>
</feature>
<feature type="domain" description="Hflx-type G" evidence="9">
    <location>
        <begin position="196"/>
        <end position="362"/>
    </location>
</feature>
<dbReference type="OrthoDB" id="9812272at2"/>
<dbReference type="InterPro" id="IPR005225">
    <property type="entry name" value="Small_GTP-bd"/>
</dbReference>